<dbReference type="Gene3D" id="1.10.10.60">
    <property type="entry name" value="Homeodomain-like"/>
    <property type="match status" value="1"/>
</dbReference>
<keyword evidence="4" id="KW-0233">DNA recombination</keyword>
<name>A0A6L6ZUE2_ECOLX</name>
<dbReference type="SUPFAM" id="SSF46689">
    <property type="entry name" value="Homeodomain-like"/>
    <property type="match status" value="1"/>
</dbReference>
<dbReference type="SMART" id="SM00857">
    <property type="entry name" value="Resolvase"/>
    <property type="match status" value="1"/>
</dbReference>
<dbReference type="InterPro" id="IPR006120">
    <property type="entry name" value="Resolvase_HTH_dom"/>
</dbReference>
<dbReference type="GO" id="GO:0000150">
    <property type="term" value="F:DNA strand exchange activity"/>
    <property type="evidence" value="ECO:0007669"/>
    <property type="project" value="InterPro"/>
</dbReference>
<evidence type="ECO:0000256" key="1">
    <source>
        <dbReference type="ARBA" id="ARBA00009913"/>
    </source>
</evidence>
<proteinExistence type="inferred from homology"/>
<dbReference type="InterPro" id="IPR006119">
    <property type="entry name" value="Resolv_N"/>
</dbReference>
<dbReference type="CDD" id="cd03768">
    <property type="entry name" value="SR_ResInv"/>
    <property type="match status" value="1"/>
</dbReference>
<dbReference type="PROSITE" id="PS00397">
    <property type="entry name" value="RECOMBINASES_1"/>
    <property type="match status" value="1"/>
</dbReference>
<evidence type="ECO:0000259" key="8">
    <source>
        <dbReference type="PROSITE" id="PS51736"/>
    </source>
</evidence>
<dbReference type="Pfam" id="PF02796">
    <property type="entry name" value="HTH_7"/>
    <property type="match status" value="1"/>
</dbReference>
<dbReference type="GO" id="GO:0015074">
    <property type="term" value="P:DNA integration"/>
    <property type="evidence" value="ECO:0007669"/>
    <property type="project" value="UniProtKB-KW"/>
</dbReference>
<keyword evidence="2" id="KW-0229">DNA integration</keyword>
<evidence type="ECO:0000256" key="5">
    <source>
        <dbReference type="PIRSR" id="PIRSR606118-50"/>
    </source>
</evidence>
<dbReference type="SUPFAM" id="SSF53041">
    <property type="entry name" value="Resolvase-like"/>
    <property type="match status" value="1"/>
</dbReference>
<sequence>MRTFIYCRVSTREQDTQNQVLAIERAGYKVPESRVISEDISGSVQAMQRPKFRAMVEHKLEAGDQLVVLKLDRLGRDNIDVQQTIDMLLERGVKVVSLDLPAHDLTSSEGTLIRHMFGAFAEFERNRIRERTLDGLEKAKANGVKLGRKEATDTTQKVQELRSEGLSQSKVAKRLGVSVSTVKRHWNKGEG</sequence>
<protein>
    <submittedName>
        <fullName evidence="9">Helix-turn-helix domain-containing protein</fullName>
    </submittedName>
</protein>
<accession>A0A6L6ZUE2</accession>
<dbReference type="EMBL" id="WTMY01000009">
    <property type="protein sequence ID" value="MWL44360.1"/>
    <property type="molecule type" value="Genomic_DNA"/>
</dbReference>
<dbReference type="InterPro" id="IPR006118">
    <property type="entry name" value="Recombinase_CS"/>
</dbReference>
<dbReference type="RefSeq" id="WP_035892798.1">
    <property type="nucleotide sequence ID" value="NZ_WTMY01000009.1"/>
</dbReference>
<dbReference type="InterPro" id="IPR036162">
    <property type="entry name" value="Resolvase-like_N_sf"/>
</dbReference>
<evidence type="ECO:0000256" key="3">
    <source>
        <dbReference type="ARBA" id="ARBA00023125"/>
    </source>
</evidence>
<dbReference type="InterPro" id="IPR009057">
    <property type="entry name" value="Homeodomain-like_sf"/>
</dbReference>
<comment type="similarity">
    <text evidence="1">Belongs to the site-specific recombinase resolvase family.</text>
</comment>
<dbReference type="Gene3D" id="3.40.50.1390">
    <property type="entry name" value="Resolvase, N-terminal catalytic domain"/>
    <property type="match status" value="1"/>
</dbReference>
<dbReference type="PANTHER" id="PTHR30461:SF2">
    <property type="entry name" value="SERINE RECOMBINASE PINE-RELATED"/>
    <property type="match status" value="1"/>
</dbReference>
<evidence type="ECO:0000256" key="4">
    <source>
        <dbReference type="ARBA" id="ARBA00023172"/>
    </source>
</evidence>
<organism evidence="9 10">
    <name type="scientific">Escherichia coli</name>
    <dbReference type="NCBI Taxonomy" id="562"/>
    <lineage>
        <taxon>Bacteria</taxon>
        <taxon>Pseudomonadati</taxon>
        <taxon>Pseudomonadota</taxon>
        <taxon>Gammaproteobacteria</taxon>
        <taxon>Enterobacterales</taxon>
        <taxon>Enterobacteriaceae</taxon>
        <taxon>Escherichia</taxon>
    </lineage>
</organism>
<evidence type="ECO:0000313" key="10">
    <source>
        <dbReference type="Proteomes" id="UP000487258"/>
    </source>
</evidence>
<dbReference type="GO" id="GO:0003677">
    <property type="term" value="F:DNA binding"/>
    <property type="evidence" value="ECO:0007669"/>
    <property type="project" value="UniProtKB-KW"/>
</dbReference>
<evidence type="ECO:0000313" key="9">
    <source>
        <dbReference type="EMBL" id="MWL44360.1"/>
    </source>
</evidence>
<keyword evidence="3" id="KW-0238">DNA-binding</keyword>
<dbReference type="PANTHER" id="PTHR30461">
    <property type="entry name" value="DNA-INVERTASE FROM LAMBDOID PROPHAGE"/>
    <property type="match status" value="1"/>
</dbReference>
<evidence type="ECO:0000256" key="2">
    <source>
        <dbReference type="ARBA" id="ARBA00022908"/>
    </source>
</evidence>
<evidence type="ECO:0000256" key="6">
    <source>
        <dbReference type="PROSITE-ProRule" id="PRU10137"/>
    </source>
</evidence>
<dbReference type="InterPro" id="IPR050639">
    <property type="entry name" value="SSR_resolvase"/>
</dbReference>
<dbReference type="Pfam" id="PF00239">
    <property type="entry name" value="Resolvase"/>
    <property type="match status" value="1"/>
</dbReference>
<comment type="caution">
    <text evidence="9">The sequence shown here is derived from an EMBL/GenBank/DDBJ whole genome shotgun (WGS) entry which is preliminary data.</text>
</comment>
<evidence type="ECO:0000256" key="7">
    <source>
        <dbReference type="SAM" id="MobiDB-lite"/>
    </source>
</evidence>
<dbReference type="AlphaFoldDB" id="A0A6L6ZUE2"/>
<dbReference type="PROSITE" id="PS51736">
    <property type="entry name" value="RECOMBINASES_3"/>
    <property type="match status" value="1"/>
</dbReference>
<reference evidence="9 10" key="1">
    <citation type="submission" date="2019-12" db="EMBL/GenBank/DDBJ databases">
        <title>Enteriobacteria Tanzani isolates_10432.</title>
        <authorList>
            <person name="Subbiah M."/>
            <person name="Call D."/>
        </authorList>
    </citation>
    <scope>NUCLEOTIDE SEQUENCE [LARGE SCALE GENOMIC DNA]</scope>
    <source>
        <strain evidence="9 10">10432wF6</strain>
    </source>
</reference>
<feature type="domain" description="Resolvase/invertase-type recombinase catalytic" evidence="8">
    <location>
        <begin position="2"/>
        <end position="143"/>
    </location>
</feature>
<dbReference type="PROSITE" id="PS00398">
    <property type="entry name" value="RECOMBINASES_2"/>
    <property type="match status" value="1"/>
</dbReference>
<gene>
    <name evidence="9" type="ORF">GQM04_02165</name>
</gene>
<dbReference type="Proteomes" id="UP000487258">
    <property type="component" value="Unassembled WGS sequence"/>
</dbReference>
<feature type="region of interest" description="Disordered" evidence="7">
    <location>
        <begin position="147"/>
        <end position="167"/>
    </location>
</feature>
<feature type="active site" description="O-(5'-phospho-DNA)-serine intermediate" evidence="5 6">
    <location>
        <position position="10"/>
    </location>
</feature>